<proteinExistence type="evidence at transcript level"/>
<gene>
    <name evidence="2" type="primary">enod40-1</name>
</gene>
<dbReference type="Pfam" id="PF08247">
    <property type="entry name" value="ENOD40"/>
    <property type="match status" value="1"/>
</dbReference>
<name>Q9M433_LOTJA</name>
<evidence type="ECO:0000313" key="2">
    <source>
        <dbReference type="EMBL" id="CAB92978.1"/>
    </source>
</evidence>
<keyword evidence="1" id="KW-0536">Nodulation</keyword>
<reference evidence="2" key="1">
    <citation type="journal article" date="2000" name="Mol. Plant Microbe Interact.">
        <title>Lotus japonicus contains two distinct ENOD40 genes that are expressed in symbiotic, nonsymbiotic, and embryonic tissues.</title>
        <authorList>
            <person name="Flemetakis E."/>
            <person name="Kavroulakis N."/>
            <person name="Quaedvlieg N.E."/>
            <person name="Spaink H.P."/>
            <person name="Dimou M."/>
            <person name="Roussis A."/>
            <person name="Katinakis P."/>
        </authorList>
    </citation>
    <scope>NUCLEOTIDE SEQUENCE</scope>
</reference>
<evidence type="ECO:0000256" key="1">
    <source>
        <dbReference type="ARBA" id="ARBA00022458"/>
    </source>
</evidence>
<dbReference type="GO" id="GO:0009877">
    <property type="term" value="P:nodulation"/>
    <property type="evidence" value="ECO:0007669"/>
    <property type="project" value="UniProtKB-KW"/>
</dbReference>
<accession>Q9M433</accession>
<organism evidence="2">
    <name type="scientific">Lotus japonicus</name>
    <name type="common">Lotus corniculatus var. japonicus</name>
    <dbReference type="NCBI Taxonomy" id="34305"/>
    <lineage>
        <taxon>Eukaryota</taxon>
        <taxon>Viridiplantae</taxon>
        <taxon>Streptophyta</taxon>
        <taxon>Embryophyta</taxon>
        <taxon>Tracheophyta</taxon>
        <taxon>Spermatophyta</taxon>
        <taxon>Magnoliopsida</taxon>
        <taxon>eudicotyledons</taxon>
        <taxon>Gunneridae</taxon>
        <taxon>Pentapetalae</taxon>
        <taxon>rosids</taxon>
        <taxon>fabids</taxon>
        <taxon>Fabales</taxon>
        <taxon>Fabaceae</taxon>
        <taxon>Papilionoideae</taxon>
        <taxon>50 kb inversion clade</taxon>
        <taxon>NPAAA clade</taxon>
        <taxon>Hologalegina</taxon>
        <taxon>robinioid clade</taxon>
        <taxon>Loteae</taxon>
        <taxon>Lotus</taxon>
    </lineage>
</organism>
<sequence length="12" mass="1403">MKLCWQISIHGS</sequence>
<dbReference type="InterPro" id="IPR013186">
    <property type="entry name" value="ENOD40"/>
</dbReference>
<protein>
    <submittedName>
        <fullName evidence="2">ENOD40-1 protein</fullName>
    </submittedName>
</protein>
<dbReference type="EMBL" id="AJ271787">
    <property type="protein sequence ID" value="CAB92978.1"/>
    <property type="molecule type" value="mRNA"/>
</dbReference>